<protein>
    <submittedName>
        <fullName evidence="1">Uncharacterized protein</fullName>
    </submittedName>
</protein>
<dbReference type="EMBL" id="PP965177">
    <property type="protein sequence ID" value="XDJ02512.1"/>
    <property type="molecule type" value="Genomic_DNA"/>
</dbReference>
<proteinExistence type="predicted"/>
<reference evidence="1" key="1">
    <citation type="submission" date="2024-06" db="EMBL/GenBank/DDBJ databases">
        <authorList>
            <person name="Lee H."/>
            <person name="Agrawal S."/>
        </authorList>
    </citation>
    <scope>NUCLEOTIDE SEQUENCE</scope>
</reference>
<accession>A0AB39C7G7</accession>
<sequence>MKISIASLGGSIKDYEELLKDKVDFEKHYVVIRDEMIYNAWGEGKHKHCFADELKDVEVESLEELFAIFEGFRDWSGFAGQLTVDVTNNIVYVLDTWIE</sequence>
<evidence type="ECO:0000313" key="1">
    <source>
        <dbReference type="EMBL" id="XDJ02512.1"/>
    </source>
</evidence>
<name>A0AB39C7G7_9CAUD</name>
<organism evidence="1">
    <name type="scientific">Bacillus phage KoopaTroopa</name>
    <dbReference type="NCBI Taxonomy" id="3234046"/>
    <lineage>
        <taxon>Viruses</taxon>
        <taxon>Duplodnaviria</taxon>
        <taxon>Heunggongvirae</taxon>
        <taxon>Uroviricota</taxon>
        <taxon>Caudoviricetes</taxon>
    </lineage>
</organism>